<name>A0AAV2GRU6_9ROSI</name>
<keyword evidence="2" id="KW-1185">Reference proteome</keyword>
<proteinExistence type="predicted"/>
<sequence>MVSELTAAESERLTVCLTSTNYSLWEFQFRVFVEGLGLLGILDGTIHQPAATCAAQERTAWSQNDARIRSWLLGSVDSSTCLSLRLFPTANRMWRHLAGLYSSVTTARQFEVQIAISQLEQGGRSVTAYFNAAQELWTEQDMIQLALRPQDVTYDRIIERKQGQVMQFPMRLRPEFENVRSTILNREELNFDGVLRSLVREETRLRTQALFDLRPGEGETIVAASAATSRSGMCPNYGNNSQAFAVSRPQF</sequence>
<evidence type="ECO:0008006" key="3">
    <source>
        <dbReference type="Google" id="ProtNLM"/>
    </source>
</evidence>
<organism evidence="1 2">
    <name type="scientific">Linum trigynum</name>
    <dbReference type="NCBI Taxonomy" id="586398"/>
    <lineage>
        <taxon>Eukaryota</taxon>
        <taxon>Viridiplantae</taxon>
        <taxon>Streptophyta</taxon>
        <taxon>Embryophyta</taxon>
        <taxon>Tracheophyta</taxon>
        <taxon>Spermatophyta</taxon>
        <taxon>Magnoliopsida</taxon>
        <taxon>eudicotyledons</taxon>
        <taxon>Gunneridae</taxon>
        <taxon>Pentapetalae</taxon>
        <taxon>rosids</taxon>
        <taxon>fabids</taxon>
        <taxon>Malpighiales</taxon>
        <taxon>Linaceae</taxon>
        <taxon>Linum</taxon>
    </lineage>
</organism>
<dbReference type="Proteomes" id="UP001497516">
    <property type="component" value="Chromosome 9"/>
</dbReference>
<dbReference type="PANTHER" id="PTHR47481">
    <property type="match status" value="1"/>
</dbReference>
<dbReference type="AlphaFoldDB" id="A0AAV2GRU6"/>
<protein>
    <recommendedName>
        <fullName evidence="3">Retrotransposon gag domain-containing protein</fullName>
    </recommendedName>
</protein>
<dbReference type="PANTHER" id="PTHR47481:SF14">
    <property type="entry name" value="RETROTRANSPOSON COPIA-LIKE N-TERMINAL DOMAIN-CONTAINING PROTEIN"/>
    <property type="match status" value="1"/>
</dbReference>
<dbReference type="EMBL" id="OZ034822">
    <property type="protein sequence ID" value="CAL1413191.1"/>
    <property type="molecule type" value="Genomic_DNA"/>
</dbReference>
<evidence type="ECO:0000313" key="2">
    <source>
        <dbReference type="Proteomes" id="UP001497516"/>
    </source>
</evidence>
<evidence type="ECO:0000313" key="1">
    <source>
        <dbReference type="EMBL" id="CAL1413191.1"/>
    </source>
</evidence>
<gene>
    <name evidence="1" type="ORF">LTRI10_LOCUS52441</name>
</gene>
<reference evidence="1 2" key="1">
    <citation type="submission" date="2024-04" db="EMBL/GenBank/DDBJ databases">
        <authorList>
            <person name="Fracassetti M."/>
        </authorList>
    </citation>
    <scope>NUCLEOTIDE SEQUENCE [LARGE SCALE GENOMIC DNA]</scope>
</reference>
<accession>A0AAV2GRU6</accession>